<dbReference type="InterPro" id="IPR036397">
    <property type="entry name" value="RNaseH_sf"/>
</dbReference>
<reference evidence="3" key="1">
    <citation type="submission" date="2016-10" db="EMBL/GenBank/DDBJ databases">
        <authorList>
            <person name="Varghese N."/>
            <person name="Submissions S."/>
        </authorList>
    </citation>
    <scope>NUCLEOTIDE SEQUENCE [LARGE SCALE GENOMIC DNA]</scope>
    <source>
        <strain evidence="3">DSM 22530</strain>
    </source>
</reference>
<dbReference type="Pfam" id="PF00075">
    <property type="entry name" value="RNase_H"/>
    <property type="match status" value="1"/>
</dbReference>
<dbReference type="EMBL" id="FOMR01000001">
    <property type="protein sequence ID" value="SFD41455.1"/>
    <property type="molecule type" value="Genomic_DNA"/>
</dbReference>
<dbReference type="InterPro" id="IPR002156">
    <property type="entry name" value="RNaseH_domain"/>
</dbReference>
<dbReference type="Proteomes" id="UP000199474">
    <property type="component" value="Unassembled WGS sequence"/>
</dbReference>
<protein>
    <submittedName>
        <fullName evidence="2">RNase H</fullName>
    </submittedName>
</protein>
<proteinExistence type="predicted"/>
<dbReference type="InterPro" id="IPR012337">
    <property type="entry name" value="RNaseH-like_sf"/>
</dbReference>
<gene>
    <name evidence="2" type="ORF">SAMN05216238_101233</name>
</gene>
<dbReference type="GO" id="GO:0004523">
    <property type="term" value="F:RNA-DNA hybrid ribonuclease activity"/>
    <property type="evidence" value="ECO:0007669"/>
    <property type="project" value="InterPro"/>
</dbReference>
<dbReference type="AlphaFoldDB" id="A0A1I1S4I7"/>
<keyword evidence="3" id="KW-1185">Reference proteome</keyword>
<dbReference type="GO" id="GO:0003676">
    <property type="term" value="F:nucleic acid binding"/>
    <property type="evidence" value="ECO:0007669"/>
    <property type="project" value="InterPro"/>
</dbReference>
<dbReference type="RefSeq" id="WP_090080165.1">
    <property type="nucleotide sequence ID" value="NZ_FOMR01000001.1"/>
</dbReference>
<organism evidence="2 3">
    <name type="scientific">Lentibacillus persicus</name>
    <dbReference type="NCBI Taxonomy" id="640948"/>
    <lineage>
        <taxon>Bacteria</taxon>
        <taxon>Bacillati</taxon>
        <taxon>Bacillota</taxon>
        <taxon>Bacilli</taxon>
        <taxon>Bacillales</taxon>
        <taxon>Bacillaceae</taxon>
        <taxon>Lentibacillus</taxon>
    </lineage>
</organism>
<feature type="domain" description="RNase H type-1" evidence="1">
    <location>
        <begin position="42"/>
        <end position="149"/>
    </location>
</feature>
<dbReference type="Gene3D" id="3.30.420.10">
    <property type="entry name" value="Ribonuclease H-like superfamily/Ribonuclease H"/>
    <property type="match status" value="1"/>
</dbReference>
<sequence length="185" mass="21470">MRQKNSKKSAPTLPDFWGRSKELIKQEHKDWIYDQYFNWDVITIYCDASVNRQNKMAAGFCYVYKGTVTKKYHLINKTSDCSMPVFAEVIAIISALKKFPQNVRGNYSIVLIYSDLDYIDNILTQRTSFKNSCLKIAQKELIDTFEQTSRQHPNTKIAISPLTRNQKKHNPFLKAAHNAARELIT</sequence>
<accession>A0A1I1S4I7</accession>
<evidence type="ECO:0000259" key="1">
    <source>
        <dbReference type="Pfam" id="PF00075"/>
    </source>
</evidence>
<name>A0A1I1S4I7_9BACI</name>
<evidence type="ECO:0000313" key="2">
    <source>
        <dbReference type="EMBL" id="SFD41455.1"/>
    </source>
</evidence>
<dbReference type="SUPFAM" id="SSF53098">
    <property type="entry name" value="Ribonuclease H-like"/>
    <property type="match status" value="1"/>
</dbReference>
<dbReference type="OrthoDB" id="2943605at2"/>
<evidence type="ECO:0000313" key="3">
    <source>
        <dbReference type="Proteomes" id="UP000199474"/>
    </source>
</evidence>